<evidence type="ECO:0000313" key="7">
    <source>
        <dbReference type="EMBL" id="ERN06220.1"/>
    </source>
</evidence>
<feature type="compositionally biased region" description="Polar residues" evidence="5">
    <location>
        <begin position="219"/>
        <end position="236"/>
    </location>
</feature>
<sequence length="296" mass="32855">METPKKTVDTLCDYCGEEKAVLYCRADSAKLCLSCDQHVHSANALSKKHSRSLLCDNCSSEPVSMRCCSENLVLCQECDWDIHGNCNSVSSHHRQSIEGFSGLPSPLELALLWGFDLSDKPSENGYCRNEPLTLNPMESMVTMDSWICKSPVNLHDLIVPSGNVGLPAYLDVPCVQIPSLSKDQNPTCGKRKQLVFQQLMALLKHDLSNSDKVHGDLESPTNLDPDTPNGNFNSRNLEPPNSRDADLLDGSLQHTPFTSLLMYPHTTNFKDEHLIDEDGMWGCSVPDQANQKCIFD</sequence>
<dbReference type="eggNOG" id="ENOG502QW4H">
    <property type="taxonomic scope" value="Eukaryota"/>
</dbReference>
<dbReference type="Gramene" id="ERN06220">
    <property type="protein sequence ID" value="ERN06220"/>
    <property type="gene ID" value="AMTR_s00016p00175210"/>
</dbReference>
<dbReference type="Proteomes" id="UP000017836">
    <property type="component" value="Unassembled WGS sequence"/>
</dbReference>
<accession>W1PGL5</accession>
<dbReference type="PANTHER" id="PTHR31717">
    <property type="entry name" value="ZINC FINGER PROTEIN CONSTANS-LIKE 10"/>
    <property type="match status" value="1"/>
</dbReference>
<name>W1PGL5_AMBTC</name>
<evidence type="ECO:0000259" key="6">
    <source>
        <dbReference type="PROSITE" id="PS50119"/>
    </source>
</evidence>
<evidence type="ECO:0000256" key="4">
    <source>
        <dbReference type="PROSITE-ProRule" id="PRU00024"/>
    </source>
</evidence>
<keyword evidence="8" id="KW-1185">Reference proteome</keyword>
<dbReference type="SMART" id="SM00336">
    <property type="entry name" value="BBOX"/>
    <property type="match status" value="2"/>
</dbReference>
<dbReference type="HOGENOM" id="CLU_941194_0_0_1"/>
<organism evidence="7 8">
    <name type="scientific">Amborella trichopoda</name>
    <dbReference type="NCBI Taxonomy" id="13333"/>
    <lineage>
        <taxon>Eukaryota</taxon>
        <taxon>Viridiplantae</taxon>
        <taxon>Streptophyta</taxon>
        <taxon>Embryophyta</taxon>
        <taxon>Tracheophyta</taxon>
        <taxon>Spermatophyta</taxon>
        <taxon>Magnoliopsida</taxon>
        <taxon>Amborellales</taxon>
        <taxon>Amborellaceae</taxon>
        <taxon>Amborella</taxon>
    </lineage>
</organism>
<evidence type="ECO:0000313" key="8">
    <source>
        <dbReference type="Proteomes" id="UP000017836"/>
    </source>
</evidence>
<keyword evidence="3" id="KW-0862">Zinc</keyword>
<feature type="domain" description="B box-type" evidence="6">
    <location>
        <begin position="50"/>
        <end position="97"/>
    </location>
</feature>
<evidence type="ECO:0000256" key="1">
    <source>
        <dbReference type="ARBA" id="ARBA00022723"/>
    </source>
</evidence>
<protein>
    <recommendedName>
        <fullName evidence="6">B box-type domain-containing protein</fullName>
    </recommendedName>
</protein>
<dbReference type="PANTHER" id="PTHR31717:SF45">
    <property type="entry name" value="ZINC FINGER PROTEIN CONSTANS-LIKE 14-RELATED"/>
    <property type="match status" value="1"/>
</dbReference>
<dbReference type="AlphaFoldDB" id="W1PGL5"/>
<feature type="domain" description="B box-type" evidence="6">
    <location>
        <begin position="7"/>
        <end position="54"/>
    </location>
</feature>
<evidence type="ECO:0000256" key="2">
    <source>
        <dbReference type="ARBA" id="ARBA00022771"/>
    </source>
</evidence>
<dbReference type="EMBL" id="KI393908">
    <property type="protein sequence ID" value="ERN06220.1"/>
    <property type="molecule type" value="Genomic_DNA"/>
</dbReference>
<keyword evidence="1" id="KW-0479">Metal-binding</keyword>
<dbReference type="InterPro" id="IPR049808">
    <property type="entry name" value="CONSTANS-like_Bbox1"/>
</dbReference>
<dbReference type="Pfam" id="PF00643">
    <property type="entry name" value="zf-B_box"/>
    <property type="match status" value="1"/>
</dbReference>
<dbReference type="PROSITE" id="PS50119">
    <property type="entry name" value="ZF_BBOX"/>
    <property type="match status" value="2"/>
</dbReference>
<dbReference type="CDD" id="cd19821">
    <property type="entry name" value="Bbox1_BBX-like"/>
    <property type="match status" value="1"/>
</dbReference>
<dbReference type="GO" id="GO:0008270">
    <property type="term" value="F:zinc ion binding"/>
    <property type="evidence" value="ECO:0007669"/>
    <property type="project" value="UniProtKB-KW"/>
</dbReference>
<dbReference type="InterPro" id="IPR000315">
    <property type="entry name" value="Znf_B-box"/>
</dbReference>
<feature type="region of interest" description="Disordered" evidence="5">
    <location>
        <begin position="211"/>
        <end position="250"/>
    </location>
</feature>
<evidence type="ECO:0000256" key="5">
    <source>
        <dbReference type="SAM" id="MobiDB-lite"/>
    </source>
</evidence>
<reference evidence="8" key="1">
    <citation type="journal article" date="2013" name="Science">
        <title>The Amborella genome and the evolution of flowering plants.</title>
        <authorList>
            <consortium name="Amborella Genome Project"/>
        </authorList>
    </citation>
    <scope>NUCLEOTIDE SEQUENCE [LARGE SCALE GENOMIC DNA]</scope>
</reference>
<keyword evidence="2 4" id="KW-0863">Zinc-finger</keyword>
<proteinExistence type="predicted"/>
<gene>
    <name evidence="7" type="ORF">AMTR_s00016p00175210</name>
</gene>
<evidence type="ECO:0000256" key="3">
    <source>
        <dbReference type="ARBA" id="ARBA00022833"/>
    </source>
</evidence>